<keyword evidence="4" id="KW-1185">Reference proteome</keyword>
<keyword evidence="2" id="KW-0472">Membrane</keyword>
<accession>A0A195B6T8</accession>
<dbReference type="EMBL" id="KQ976574">
    <property type="protein sequence ID" value="KYM80211.1"/>
    <property type="molecule type" value="Genomic_DNA"/>
</dbReference>
<evidence type="ECO:0000313" key="4">
    <source>
        <dbReference type="Proteomes" id="UP000078540"/>
    </source>
</evidence>
<sequence length="241" mass="27495">MVKVAEGEKGFAIYPLQTIGGEIKVWKVGRDVYHWFMNCDVLALLCNAFLGNLFSDMIRIVKYRYLFAGRELQFMTLKSSNECWYVKIKKKLFYIRTRLYSGMLNIMVRRKKLGSIPNRTDWTRSPGRCGQASSSSSSVGPSLGRESHKAPCIASPALRALTLDTRHRKTLRVCLVKRCRCATGVCDTDIRTRAKRNFLAATRSIRSSIRENIDELAREVGSVQSYSGFPDIREELFIFLS</sequence>
<evidence type="ECO:0000313" key="3">
    <source>
        <dbReference type="EMBL" id="KYM80211.1"/>
    </source>
</evidence>
<keyword evidence="2" id="KW-0812">Transmembrane</keyword>
<keyword evidence="2" id="KW-1133">Transmembrane helix</keyword>
<reference evidence="3 4" key="1">
    <citation type="submission" date="2015-09" db="EMBL/GenBank/DDBJ databases">
        <title>Atta colombica WGS genome.</title>
        <authorList>
            <person name="Nygaard S."/>
            <person name="Hu H."/>
            <person name="Boomsma J."/>
            <person name="Zhang G."/>
        </authorList>
    </citation>
    <scope>NUCLEOTIDE SEQUENCE [LARGE SCALE GENOMIC DNA]</scope>
    <source>
        <strain evidence="3">Treedump-2</strain>
        <tissue evidence="3">Whole body</tissue>
    </source>
</reference>
<organism evidence="3 4">
    <name type="scientific">Atta colombica</name>
    <dbReference type="NCBI Taxonomy" id="520822"/>
    <lineage>
        <taxon>Eukaryota</taxon>
        <taxon>Metazoa</taxon>
        <taxon>Ecdysozoa</taxon>
        <taxon>Arthropoda</taxon>
        <taxon>Hexapoda</taxon>
        <taxon>Insecta</taxon>
        <taxon>Pterygota</taxon>
        <taxon>Neoptera</taxon>
        <taxon>Endopterygota</taxon>
        <taxon>Hymenoptera</taxon>
        <taxon>Apocrita</taxon>
        <taxon>Aculeata</taxon>
        <taxon>Formicoidea</taxon>
        <taxon>Formicidae</taxon>
        <taxon>Myrmicinae</taxon>
        <taxon>Atta</taxon>
    </lineage>
</organism>
<name>A0A195B6T8_9HYME</name>
<gene>
    <name evidence="3" type="ORF">ALC53_09305</name>
</gene>
<protein>
    <submittedName>
        <fullName evidence="3">Uncharacterized protein</fullName>
    </submittedName>
</protein>
<feature type="region of interest" description="Disordered" evidence="1">
    <location>
        <begin position="118"/>
        <end position="143"/>
    </location>
</feature>
<evidence type="ECO:0000256" key="2">
    <source>
        <dbReference type="SAM" id="Phobius"/>
    </source>
</evidence>
<proteinExistence type="predicted"/>
<dbReference type="Proteomes" id="UP000078540">
    <property type="component" value="Unassembled WGS sequence"/>
</dbReference>
<evidence type="ECO:0000256" key="1">
    <source>
        <dbReference type="SAM" id="MobiDB-lite"/>
    </source>
</evidence>
<dbReference type="AlphaFoldDB" id="A0A195B6T8"/>
<feature type="transmembrane region" description="Helical" evidence="2">
    <location>
        <begin position="32"/>
        <end position="54"/>
    </location>
</feature>